<feature type="region of interest" description="Disordered" evidence="1">
    <location>
        <begin position="146"/>
        <end position="232"/>
    </location>
</feature>
<evidence type="ECO:0000256" key="1">
    <source>
        <dbReference type="SAM" id="MobiDB-lite"/>
    </source>
</evidence>
<name>A0A1B9GEV6_9TREE</name>
<feature type="compositionally biased region" description="Polar residues" evidence="1">
    <location>
        <begin position="218"/>
        <end position="232"/>
    </location>
</feature>
<dbReference type="KEGG" id="kbi:30205477"/>
<gene>
    <name evidence="2" type="ORF">I302_01078</name>
    <name evidence="3" type="ORF">I302_102386</name>
</gene>
<accession>A0A1B9GEV6</accession>
<reference evidence="3" key="4">
    <citation type="submission" date="2024-02" db="EMBL/GenBank/DDBJ databases">
        <title>Comparative genomics of Cryptococcus and Kwoniella reveals pathogenesis evolution and contrasting modes of karyotype evolution via chromosome fusion or intercentromeric recombination.</title>
        <authorList>
            <person name="Coelho M.A."/>
            <person name="David-Palma M."/>
            <person name="Shea T."/>
            <person name="Bowers K."/>
            <person name="McGinley-Smith S."/>
            <person name="Mohammad A.W."/>
            <person name="Gnirke A."/>
            <person name="Yurkov A.M."/>
            <person name="Nowrousian M."/>
            <person name="Sun S."/>
            <person name="Cuomo C.A."/>
            <person name="Heitman J."/>
        </authorList>
    </citation>
    <scope>NUCLEOTIDE SEQUENCE</scope>
    <source>
        <strain evidence="3">CBS 10118</strain>
    </source>
</reference>
<feature type="region of interest" description="Disordered" evidence="1">
    <location>
        <begin position="327"/>
        <end position="349"/>
    </location>
</feature>
<dbReference type="EMBL" id="KI894018">
    <property type="protein sequence ID" value="OCF29570.1"/>
    <property type="molecule type" value="Genomic_DNA"/>
</dbReference>
<organism evidence="2">
    <name type="scientific">Kwoniella bestiolae CBS 10118</name>
    <dbReference type="NCBI Taxonomy" id="1296100"/>
    <lineage>
        <taxon>Eukaryota</taxon>
        <taxon>Fungi</taxon>
        <taxon>Dikarya</taxon>
        <taxon>Basidiomycota</taxon>
        <taxon>Agaricomycotina</taxon>
        <taxon>Tremellomycetes</taxon>
        <taxon>Tremellales</taxon>
        <taxon>Cryptococcaceae</taxon>
        <taxon>Kwoniella</taxon>
    </lineage>
</organism>
<feature type="compositionally biased region" description="Basic and acidic residues" evidence="1">
    <location>
        <begin position="327"/>
        <end position="343"/>
    </location>
</feature>
<dbReference type="OrthoDB" id="10586591at2759"/>
<dbReference type="STRING" id="1296100.A0A1B9GEV6"/>
<feature type="compositionally biased region" description="Low complexity" evidence="1">
    <location>
        <begin position="272"/>
        <end position="282"/>
    </location>
</feature>
<sequence length="510" mass="55288">MRVSVVVLPIHVFHPNSLPADMWLEHHSLQTELRGVILPIPAAPKAQRRWSAPFQAVLTALTPPASPQITIHSPSWGFAANADRRKLHQSRHSISCLPTSSSTHPFSAYRPPYHPSPLPPQTPTDYSYAQPYWSLYAVSEEEESIATRTSRHLRETSKHRARTVSPKQYEAQMPPTSFNVQPGHTPLGLTSPVVPKTSPILGSNEDTPCRPISINGPRPQTSRTPSAPLSDSQPHLITIPATNFSATSEILSPQPIIFTNPDSYFDGNLATSPESSPSQSGSHRLGRDTVKSLEAMVIDNEEGAAIGSESRESTLGSVDEIVGDKFESDEGVNRPNEVEETRSRSITGGPAQVEFASKDEDRGVRLTPLFTAQTPSETSPTPTALLDAKLDPNKSARGGRGGRVTSARQLFENNNNSCQAPSKISPVVDRKKRRSLPPNMLLTNSHRASTGLVQLSTARESNVDAMDAGLAQERRLGSRATSASGFSEAAAAAGKLRGLIDWYESVSFSR</sequence>
<dbReference type="VEuPathDB" id="FungiDB:I302_01078"/>
<proteinExistence type="predicted"/>
<protein>
    <submittedName>
        <fullName evidence="2">Uncharacterized protein</fullName>
    </submittedName>
</protein>
<feature type="region of interest" description="Disordered" evidence="1">
    <location>
        <begin position="267"/>
        <end position="286"/>
    </location>
</feature>
<reference evidence="2" key="1">
    <citation type="submission" date="2013-07" db="EMBL/GenBank/DDBJ databases">
        <title>The Genome Sequence of Cryptococcus bestiolae CBS10118.</title>
        <authorList>
            <consortium name="The Broad Institute Genome Sequencing Platform"/>
            <person name="Cuomo C."/>
            <person name="Litvintseva A."/>
            <person name="Chen Y."/>
            <person name="Heitman J."/>
            <person name="Sun S."/>
            <person name="Springer D."/>
            <person name="Dromer F."/>
            <person name="Young S.K."/>
            <person name="Zeng Q."/>
            <person name="Gargeya S."/>
            <person name="Fitzgerald M."/>
            <person name="Abouelleil A."/>
            <person name="Alvarado L."/>
            <person name="Berlin A.M."/>
            <person name="Chapman S.B."/>
            <person name="Dewar J."/>
            <person name="Goldberg J."/>
            <person name="Griggs A."/>
            <person name="Gujja S."/>
            <person name="Hansen M."/>
            <person name="Howarth C."/>
            <person name="Imamovic A."/>
            <person name="Larimer J."/>
            <person name="McCowan C."/>
            <person name="Murphy C."/>
            <person name="Pearson M."/>
            <person name="Priest M."/>
            <person name="Roberts A."/>
            <person name="Saif S."/>
            <person name="Shea T."/>
            <person name="Sykes S."/>
            <person name="Wortman J."/>
            <person name="Nusbaum C."/>
            <person name="Birren B."/>
        </authorList>
    </citation>
    <scope>NUCLEOTIDE SEQUENCE [LARGE SCALE GENOMIC DNA]</scope>
    <source>
        <strain evidence="2">CBS 10118</strain>
    </source>
</reference>
<reference evidence="3" key="2">
    <citation type="submission" date="2013-07" db="EMBL/GenBank/DDBJ databases">
        <authorList>
            <consortium name="The Broad Institute Genome Sequencing Platform"/>
            <person name="Cuomo C."/>
            <person name="Litvintseva A."/>
            <person name="Chen Y."/>
            <person name="Heitman J."/>
            <person name="Sun S."/>
            <person name="Springer D."/>
            <person name="Dromer F."/>
            <person name="Young S.K."/>
            <person name="Zeng Q."/>
            <person name="Gargeya S."/>
            <person name="Fitzgerald M."/>
            <person name="Abouelleil A."/>
            <person name="Alvarado L."/>
            <person name="Berlin A.M."/>
            <person name="Chapman S.B."/>
            <person name="Dewar J."/>
            <person name="Goldberg J."/>
            <person name="Griggs A."/>
            <person name="Gujja S."/>
            <person name="Hansen M."/>
            <person name="Howarth C."/>
            <person name="Imamovic A."/>
            <person name="Larimer J."/>
            <person name="McCowan C."/>
            <person name="Murphy C."/>
            <person name="Pearson M."/>
            <person name="Priest M."/>
            <person name="Roberts A."/>
            <person name="Saif S."/>
            <person name="Shea T."/>
            <person name="Sykes S."/>
            <person name="Wortman J."/>
            <person name="Nusbaum C."/>
            <person name="Birren B."/>
        </authorList>
    </citation>
    <scope>NUCLEOTIDE SEQUENCE</scope>
    <source>
        <strain evidence="3">CBS 10118</strain>
    </source>
</reference>
<dbReference type="EMBL" id="CP144541">
    <property type="protein sequence ID" value="WVW80405.1"/>
    <property type="molecule type" value="Genomic_DNA"/>
</dbReference>
<keyword evidence="4" id="KW-1185">Reference proteome</keyword>
<evidence type="ECO:0000313" key="4">
    <source>
        <dbReference type="Proteomes" id="UP000092730"/>
    </source>
</evidence>
<dbReference type="GeneID" id="30205477"/>
<dbReference type="AlphaFoldDB" id="A0A1B9GEV6"/>
<dbReference type="RefSeq" id="XP_019050640.1">
    <property type="nucleotide sequence ID" value="XM_019187762.1"/>
</dbReference>
<evidence type="ECO:0000313" key="2">
    <source>
        <dbReference type="EMBL" id="OCF29570.1"/>
    </source>
</evidence>
<reference evidence="2" key="3">
    <citation type="submission" date="2014-01" db="EMBL/GenBank/DDBJ databases">
        <title>Evolution of pathogenesis and genome organization in the Tremellales.</title>
        <authorList>
            <person name="Cuomo C."/>
            <person name="Litvintseva A."/>
            <person name="Heitman J."/>
            <person name="Chen Y."/>
            <person name="Sun S."/>
            <person name="Springer D."/>
            <person name="Dromer F."/>
            <person name="Young S."/>
            <person name="Zeng Q."/>
            <person name="Chapman S."/>
            <person name="Gujja S."/>
            <person name="Saif S."/>
            <person name="Birren B."/>
        </authorList>
    </citation>
    <scope>NUCLEOTIDE SEQUENCE</scope>
    <source>
        <strain evidence="2">CBS 10118</strain>
    </source>
</reference>
<dbReference type="Proteomes" id="UP000092730">
    <property type="component" value="Chromosome 1"/>
</dbReference>
<evidence type="ECO:0000313" key="3">
    <source>
        <dbReference type="EMBL" id="WVW80405.1"/>
    </source>
</evidence>